<sequence length="81" mass="9584">MASQGGGVREAAEILVSFRNRELVRWPEWIPRPSKEEDEEVEEEEEEEEGQRSKFADDMNRNEEGVLMFDLNECLDEQHWS</sequence>
<protein>
    <submittedName>
        <fullName evidence="2">Uncharacterized protein</fullName>
    </submittedName>
</protein>
<feature type="compositionally biased region" description="Basic and acidic residues" evidence="1">
    <location>
        <begin position="50"/>
        <end position="63"/>
    </location>
</feature>
<feature type="region of interest" description="Disordered" evidence="1">
    <location>
        <begin position="29"/>
        <end position="63"/>
    </location>
</feature>
<evidence type="ECO:0000256" key="1">
    <source>
        <dbReference type="SAM" id="MobiDB-lite"/>
    </source>
</evidence>
<dbReference type="AlphaFoldDB" id="J3MRV9"/>
<feature type="compositionally biased region" description="Acidic residues" evidence="1">
    <location>
        <begin position="36"/>
        <end position="49"/>
    </location>
</feature>
<evidence type="ECO:0000313" key="3">
    <source>
        <dbReference type="Proteomes" id="UP000006038"/>
    </source>
</evidence>
<reference evidence="2" key="1">
    <citation type="journal article" date="2013" name="Nat. Commun.">
        <title>Whole-genome sequencing of Oryza brachyantha reveals mechanisms underlying Oryza genome evolution.</title>
        <authorList>
            <person name="Chen J."/>
            <person name="Huang Q."/>
            <person name="Gao D."/>
            <person name="Wang J."/>
            <person name="Lang Y."/>
            <person name="Liu T."/>
            <person name="Li B."/>
            <person name="Bai Z."/>
            <person name="Luis Goicoechea J."/>
            <person name="Liang C."/>
            <person name="Chen C."/>
            <person name="Zhang W."/>
            <person name="Sun S."/>
            <person name="Liao Y."/>
            <person name="Zhang X."/>
            <person name="Yang L."/>
            <person name="Song C."/>
            <person name="Wang M."/>
            <person name="Shi J."/>
            <person name="Liu G."/>
            <person name="Liu J."/>
            <person name="Zhou H."/>
            <person name="Zhou W."/>
            <person name="Yu Q."/>
            <person name="An N."/>
            <person name="Chen Y."/>
            <person name="Cai Q."/>
            <person name="Wang B."/>
            <person name="Liu B."/>
            <person name="Min J."/>
            <person name="Huang Y."/>
            <person name="Wu H."/>
            <person name="Li Z."/>
            <person name="Zhang Y."/>
            <person name="Yin Y."/>
            <person name="Song W."/>
            <person name="Jiang J."/>
            <person name="Jackson S.A."/>
            <person name="Wing R.A."/>
            <person name="Wang J."/>
            <person name="Chen M."/>
        </authorList>
    </citation>
    <scope>NUCLEOTIDE SEQUENCE [LARGE SCALE GENOMIC DNA]</scope>
    <source>
        <strain evidence="2">cv. IRGC 101232</strain>
    </source>
</reference>
<dbReference type="Gramene" id="OB08G18380.1">
    <property type="protein sequence ID" value="OB08G18380.1"/>
    <property type="gene ID" value="OB08G18380"/>
</dbReference>
<keyword evidence="3" id="KW-1185">Reference proteome</keyword>
<organism evidence="2">
    <name type="scientific">Oryza brachyantha</name>
    <name type="common">malo sina</name>
    <dbReference type="NCBI Taxonomy" id="4533"/>
    <lineage>
        <taxon>Eukaryota</taxon>
        <taxon>Viridiplantae</taxon>
        <taxon>Streptophyta</taxon>
        <taxon>Embryophyta</taxon>
        <taxon>Tracheophyta</taxon>
        <taxon>Spermatophyta</taxon>
        <taxon>Magnoliopsida</taxon>
        <taxon>Liliopsida</taxon>
        <taxon>Poales</taxon>
        <taxon>Poaceae</taxon>
        <taxon>BOP clade</taxon>
        <taxon>Oryzoideae</taxon>
        <taxon>Oryzeae</taxon>
        <taxon>Oryzinae</taxon>
        <taxon>Oryza</taxon>
    </lineage>
</organism>
<reference evidence="2" key="2">
    <citation type="submission" date="2013-04" db="UniProtKB">
        <authorList>
            <consortium name="EnsemblPlants"/>
        </authorList>
    </citation>
    <scope>IDENTIFICATION</scope>
</reference>
<dbReference type="HOGENOM" id="CLU_2577697_0_0_1"/>
<accession>J3MRV9</accession>
<dbReference type="Proteomes" id="UP000006038">
    <property type="component" value="Chromosome 8"/>
</dbReference>
<dbReference type="EnsemblPlants" id="OB08G18380.1">
    <property type="protein sequence ID" value="OB08G18380.1"/>
    <property type="gene ID" value="OB08G18380"/>
</dbReference>
<evidence type="ECO:0000313" key="2">
    <source>
        <dbReference type="EnsemblPlants" id="OB08G18380.1"/>
    </source>
</evidence>
<name>J3MRV9_ORYBR</name>
<proteinExistence type="predicted"/>